<evidence type="ECO:0000256" key="1">
    <source>
        <dbReference type="PROSITE-ProRule" id="PRU00176"/>
    </source>
</evidence>
<keyword evidence="5" id="KW-1185">Reference proteome</keyword>
<feature type="domain" description="RRM" evidence="3">
    <location>
        <begin position="41"/>
        <end position="122"/>
    </location>
</feature>
<feature type="region of interest" description="Disordered" evidence="2">
    <location>
        <begin position="1"/>
        <end position="34"/>
    </location>
</feature>
<organism evidence="4 5">
    <name type="scientific">Lactuca saligna</name>
    <name type="common">Willowleaf lettuce</name>
    <dbReference type="NCBI Taxonomy" id="75948"/>
    <lineage>
        <taxon>Eukaryota</taxon>
        <taxon>Viridiplantae</taxon>
        <taxon>Streptophyta</taxon>
        <taxon>Embryophyta</taxon>
        <taxon>Tracheophyta</taxon>
        <taxon>Spermatophyta</taxon>
        <taxon>Magnoliopsida</taxon>
        <taxon>eudicotyledons</taxon>
        <taxon>Gunneridae</taxon>
        <taxon>Pentapetalae</taxon>
        <taxon>asterids</taxon>
        <taxon>campanulids</taxon>
        <taxon>Asterales</taxon>
        <taxon>Asteraceae</taxon>
        <taxon>Cichorioideae</taxon>
        <taxon>Cichorieae</taxon>
        <taxon>Lactucinae</taxon>
        <taxon>Lactuca</taxon>
    </lineage>
</organism>
<gene>
    <name evidence="4" type="ORF">LSALG_LOCUS23192</name>
</gene>
<dbReference type="Gene3D" id="3.30.70.330">
    <property type="match status" value="1"/>
</dbReference>
<evidence type="ECO:0000313" key="4">
    <source>
        <dbReference type="EMBL" id="CAI9283608.1"/>
    </source>
</evidence>
<dbReference type="EMBL" id="OX465081">
    <property type="protein sequence ID" value="CAI9283608.1"/>
    <property type="molecule type" value="Genomic_DNA"/>
</dbReference>
<name>A0AA35Z0V2_LACSI</name>
<dbReference type="SMART" id="SM00360">
    <property type="entry name" value="RRM"/>
    <property type="match status" value="1"/>
</dbReference>
<dbReference type="AlphaFoldDB" id="A0AA35Z0V2"/>
<evidence type="ECO:0000256" key="2">
    <source>
        <dbReference type="SAM" id="MobiDB-lite"/>
    </source>
</evidence>
<feature type="compositionally biased region" description="Polar residues" evidence="2">
    <location>
        <begin position="1"/>
        <end position="11"/>
    </location>
</feature>
<dbReference type="PROSITE" id="PS50102">
    <property type="entry name" value="RRM"/>
    <property type="match status" value="1"/>
</dbReference>
<dbReference type="Proteomes" id="UP001177003">
    <property type="component" value="Chromosome 5"/>
</dbReference>
<sequence length="600" mass="66933">MGTNDWTTVGHQNRKTNMHGSDRDQHSSHKPLTSHVRSDITSLFITNFPDSVKVGDIKRVCGRACIRLGKIVGVVIANRLSKVGKRFGFIRFTNVGNCDSLIKQLREVWFGSYKFFASLPRSLHNNNHAFQSTGLPTTFHHRFNVKSYANVVRGLTNNISNNSTTEEIIDLFSGDFIVEQRQRACLVKERYFSTLPNLRVLCLDEGFDNFEMKYVGGLWVLIEFTTKNACNNFMSNQAINHWILEKRAWDRTFVPSKRVVWVDVEGVPLSTWSKDPFRKILSKWGTIAQLDDDLGEDIFKNRVCILTTIKTIISEVIKVRVDGIIHYIRVKEALGWTPSFVHDFPVADLTESELQDSEQNEVNSYFSERNEEVSLDPFGIYDAIEKMKKDEANNEIHKGFNNWGNGKKFNNNRESTQGQNGNFDMGMAFPHSPVEHNNSNTRAASQVRLSDIPGPAVGHPTAAEIDLIACAAVAIELQAASAVSSSSTATTPKIPVHFDDSESSQTGTEQFKTQIPIGFSGGYTCMSGIPSTNESLSHPPGFSNMKYGENDAFSKGSFSTASIEVESGKTVALGGSIGLNMNSCLEHVKNTIHEERVNKI</sequence>
<feature type="region of interest" description="Disordered" evidence="2">
    <location>
        <begin position="489"/>
        <end position="509"/>
    </location>
</feature>
<dbReference type="CDD" id="cd00590">
    <property type="entry name" value="RRM_SF"/>
    <property type="match status" value="1"/>
</dbReference>
<dbReference type="GO" id="GO:0003723">
    <property type="term" value="F:RNA binding"/>
    <property type="evidence" value="ECO:0007669"/>
    <property type="project" value="UniProtKB-UniRule"/>
</dbReference>
<evidence type="ECO:0000313" key="5">
    <source>
        <dbReference type="Proteomes" id="UP001177003"/>
    </source>
</evidence>
<dbReference type="SUPFAM" id="SSF54928">
    <property type="entry name" value="RNA-binding domain, RBD"/>
    <property type="match status" value="1"/>
</dbReference>
<dbReference type="InterPro" id="IPR000504">
    <property type="entry name" value="RRM_dom"/>
</dbReference>
<dbReference type="InterPro" id="IPR035979">
    <property type="entry name" value="RBD_domain_sf"/>
</dbReference>
<proteinExistence type="predicted"/>
<keyword evidence="1" id="KW-0694">RNA-binding</keyword>
<protein>
    <recommendedName>
        <fullName evidence="3">RRM domain-containing protein</fullName>
    </recommendedName>
</protein>
<dbReference type="InterPro" id="IPR012677">
    <property type="entry name" value="Nucleotide-bd_a/b_plait_sf"/>
</dbReference>
<evidence type="ECO:0000259" key="3">
    <source>
        <dbReference type="PROSITE" id="PS50102"/>
    </source>
</evidence>
<reference evidence="4" key="1">
    <citation type="submission" date="2023-04" db="EMBL/GenBank/DDBJ databases">
        <authorList>
            <person name="Vijverberg K."/>
            <person name="Xiong W."/>
            <person name="Schranz E."/>
        </authorList>
    </citation>
    <scope>NUCLEOTIDE SEQUENCE</scope>
</reference>
<accession>A0AA35Z0V2</accession>